<dbReference type="Gene3D" id="2.30.110.10">
    <property type="entry name" value="Electron Transport, Fmn-binding Protein, Chain A"/>
    <property type="match status" value="1"/>
</dbReference>
<dbReference type="RefSeq" id="WP_341376200.1">
    <property type="nucleotide sequence ID" value="NZ_JBBUTF010000024.1"/>
</dbReference>
<evidence type="ECO:0000313" key="1">
    <source>
        <dbReference type="EMBL" id="MEK8028413.1"/>
    </source>
</evidence>
<dbReference type="SUPFAM" id="SSF50475">
    <property type="entry name" value="FMN-binding split barrel"/>
    <property type="match status" value="1"/>
</dbReference>
<gene>
    <name evidence="1" type="ORF">AACH11_20835</name>
</gene>
<dbReference type="EMBL" id="JBBUTF010000024">
    <property type="protein sequence ID" value="MEK8028413.1"/>
    <property type="molecule type" value="Genomic_DNA"/>
</dbReference>
<sequence length="217" mass="23844">MYLPAAFAEPSAEVLHRIVRENALGVLLRRTPDDTGFEAEHLPFLLDATADGRTRLLAHVAGANPVWREVGEGARVLVVFRGAQGYISPSSYPGKHETHRRVPTWAYEVVHAHGTIHVRDDEAFVRGVVARLTRQHEAAEAVPWKMGDAPADYLAEQLAHIVGIEIRVDRLDGKRKLNQHHAAADREGAIRWLEATGQVGLARAMREVGGVAQTAKA</sequence>
<dbReference type="InterPro" id="IPR007396">
    <property type="entry name" value="TR_PAI2-type"/>
</dbReference>
<name>A0ABU9BFW8_9BURK</name>
<protein>
    <submittedName>
        <fullName evidence="1">FMN-binding negative transcriptional regulator</fullName>
    </submittedName>
</protein>
<organism evidence="1 2">
    <name type="scientific">Pseudaquabacterium rugosum</name>
    <dbReference type="NCBI Taxonomy" id="2984194"/>
    <lineage>
        <taxon>Bacteria</taxon>
        <taxon>Pseudomonadati</taxon>
        <taxon>Pseudomonadota</taxon>
        <taxon>Betaproteobacteria</taxon>
        <taxon>Burkholderiales</taxon>
        <taxon>Sphaerotilaceae</taxon>
        <taxon>Pseudaquabacterium</taxon>
    </lineage>
</organism>
<dbReference type="InterPro" id="IPR012349">
    <property type="entry name" value="Split_barrel_FMN-bd"/>
</dbReference>
<dbReference type="PANTHER" id="PTHR35802">
    <property type="entry name" value="PROTEASE SYNTHASE AND SPORULATION PROTEIN PAI 2"/>
    <property type="match status" value="1"/>
</dbReference>
<dbReference type="PANTHER" id="PTHR35802:SF1">
    <property type="entry name" value="PROTEASE SYNTHASE AND SPORULATION PROTEIN PAI 2"/>
    <property type="match status" value="1"/>
</dbReference>
<dbReference type="PIRSF" id="PIRSF010372">
    <property type="entry name" value="PaiB"/>
    <property type="match status" value="1"/>
</dbReference>
<dbReference type="Pfam" id="PF04299">
    <property type="entry name" value="FMN_bind_2"/>
    <property type="match status" value="1"/>
</dbReference>
<comment type="caution">
    <text evidence="1">The sequence shown here is derived from an EMBL/GenBank/DDBJ whole genome shotgun (WGS) entry which is preliminary data.</text>
</comment>
<reference evidence="1 2" key="1">
    <citation type="submission" date="2024-04" db="EMBL/GenBank/DDBJ databases">
        <title>Novel species of the genus Ideonella isolated from streams.</title>
        <authorList>
            <person name="Lu H."/>
        </authorList>
    </citation>
    <scope>NUCLEOTIDE SEQUENCE [LARGE SCALE GENOMIC DNA]</scope>
    <source>
        <strain evidence="1 2">BYS139W</strain>
    </source>
</reference>
<accession>A0ABU9BFW8</accession>
<evidence type="ECO:0000313" key="2">
    <source>
        <dbReference type="Proteomes" id="UP001368500"/>
    </source>
</evidence>
<dbReference type="Proteomes" id="UP001368500">
    <property type="component" value="Unassembled WGS sequence"/>
</dbReference>
<keyword evidence="2" id="KW-1185">Reference proteome</keyword>
<proteinExistence type="predicted"/>